<dbReference type="InterPro" id="IPR005650">
    <property type="entry name" value="BlaI_family"/>
</dbReference>
<evidence type="ECO:0000256" key="2">
    <source>
        <dbReference type="ARBA" id="ARBA00023015"/>
    </source>
</evidence>
<dbReference type="SUPFAM" id="SSF46785">
    <property type="entry name" value="Winged helix' DNA-binding domain"/>
    <property type="match status" value="1"/>
</dbReference>
<dbReference type="Gene3D" id="1.10.10.10">
    <property type="entry name" value="Winged helix-like DNA-binding domain superfamily/Winged helix DNA-binding domain"/>
    <property type="match status" value="1"/>
</dbReference>
<evidence type="ECO:0000256" key="3">
    <source>
        <dbReference type="ARBA" id="ARBA00023125"/>
    </source>
</evidence>
<keyword evidence="6" id="KW-1185">Reference proteome</keyword>
<gene>
    <name evidence="5" type="ORF">BJY24_006300</name>
</gene>
<organism evidence="5 6">
    <name type="scientific">Nocardia transvalensis</name>
    <dbReference type="NCBI Taxonomy" id="37333"/>
    <lineage>
        <taxon>Bacteria</taxon>
        <taxon>Bacillati</taxon>
        <taxon>Actinomycetota</taxon>
        <taxon>Actinomycetes</taxon>
        <taxon>Mycobacteriales</taxon>
        <taxon>Nocardiaceae</taxon>
        <taxon>Nocardia</taxon>
    </lineage>
</organism>
<comment type="caution">
    <text evidence="5">The sequence shown here is derived from an EMBL/GenBank/DDBJ whole genome shotgun (WGS) entry which is preliminary data.</text>
</comment>
<evidence type="ECO:0000256" key="1">
    <source>
        <dbReference type="ARBA" id="ARBA00011046"/>
    </source>
</evidence>
<keyword evidence="3" id="KW-0238">DNA-binding</keyword>
<dbReference type="GO" id="GO:0045892">
    <property type="term" value="P:negative regulation of DNA-templated transcription"/>
    <property type="evidence" value="ECO:0007669"/>
    <property type="project" value="InterPro"/>
</dbReference>
<dbReference type="EMBL" id="JACHIT010000002">
    <property type="protein sequence ID" value="MBB5917388.1"/>
    <property type="molecule type" value="Genomic_DNA"/>
</dbReference>
<dbReference type="Pfam" id="PF03965">
    <property type="entry name" value="Penicillinase_R"/>
    <property type="match status" value="1"/>
</dbReference>
<evidence type="ECO:0000313" key="6">
    <source>
        <dbReference type="Proteomes" id="UP000540412"/>
    </source>
</evidence>
<sequence length="124" mass="14209">MGTRGFGDLEGVVMDRLWRSDGPTTVRAVFDELSAERHIAYTTVMSTMDNLHRKGWLEREREGRAYLYRPTLTREQHGARLMREALGCGGRAELVLAHFLDGISAEQSQSLRTALRTWSRRTTR</sequence>
<dbReference type="AlphaFoldDB" id="A0A7W9ULB6"/>
<evidence type="ECO:0000313" key="5">
    <source>
        <dbReference type="EMBL" id="MBB5917388.1"/>
    </source>
</evidence>
<protein>
    <submittedName>
        <fullName evidence="5">Putative transcriptional regulator</fullName>
    </submittedName>
</protein>
<reference evidence="5 6" key="1">
    <citation type="submission" date="2020-08" db="EMBL/GenBank/DDBJ databases">
        <title>Sequencing the genomes of 1000 actinobacteria strains.</title>
        <authorList>
            <person name="Klenk H.-P."/>
        </authorList>
    </citation>
    <scope>NUCLEOTIDE SEQUENCE [LARGE SCALE GENOMIC DNA]</scope>
    <source>
        <strain evidence="5 6">DSM 43582</strain>
    </source>
</reference>
<dbReference type="Gene3D" id="6.10.140.850">
    <property type="match status" value="1"/>
</dbReference>
<dbReference type="InterPro" id="IPR036388">
    <property type="entry name" value="WH-like_DNA-bd_sf"/>
</dbReference>
<evidence type="ECO:0000256" key="4">
    <source>
        <dbReference type="ARBA" id="ARBA00023163"/>
    </source>
</evidence>
<dbReference type="InterPro" id="IPR036390">
    <property type="entry name" value="WH_DNA-bd_sf"/>
</dbReference>
<keyword evidence="2" id="KW-0805">Transcription regulation</keyword>
<accession>A0A7W9ULB6</accession>
<keyword evidence="4" id="KW-0804">Transcription</keyword>
<name>A0A7W9ULB6_9NOCA</name>
<dbReference type="Proteomes" id="UP000540412">
    <property type="component" value="Unassembled WGS sequence"/>
</dbReference>
<comment type="similarity">
    <text evidence="1">Belongs to the BlaI transcriptional regulatory family.</text>
</comment>
<dbReference type="RefSeq" id="WP_040749917.1">
    <property type="nucleotide sequence ID" value="NZ_JACHIT010000002.1"/>
</dbReference>
<dbReference type="GO" id="GO:0003677">
    <property type="term" value="F:DNA binding"/>
    <property type="evidence" value="ECO:0007669"/>
    <property type="project" value="UniProtKB-KW"/>
</dbReference>
<proteinExistence type="inferred from homology"/>